<accession>A0A1J9Q3H7</accession>
<evidence type="ECO:0000256" key="1">
    <source>
        <dbReference type="SAM" id="MobiDB-lite"/>
    </source>
</evidence>
<dbReference type="VEuPathDB" id="FungiDB:ACJ73_05537"/>
<gene>
    <name evidence="2" type="ORF">ACJ73_05537</name>
</gene>
<feature type="region of interest" description="Disordered" evidence="1">
    <location>
        <begin position="180"/>
        <end position="209"/>
    </location>
</feature>
<evidence type="ECO:0000313" key="2">
    <source>
        <dbReference type="EMBL" id="OJD23105.1"/>
    </source>
</evidence>
<evidence type="ECO:0000313" key="3">
    <source>
        <dbReference type="Proteomes" id="UP000242791"/>
    </source>
</evidence>
<dbReference type="OrthoDB" id="4199792at2759"/>
<comment type="caution">
    <text evidence="2">The sequence shown here is derived from an EMBL/GenBank/DDBJ whole genome shotgun (WGS) entry which is preliminary data.</text>
</comment>
<keyword evidence="3" id="KW-1185">Reference proteome</keyword>
<feature type="compositionally biased region" description="Basic and acidic residues" evidence="1">
    <location>
        <begin position="36"/>
        <end position="48"/>
    </location>
</feature>
<dbReference type="EMBL" id="LGTZ01000876">
    <property type="protein sequence ID" value="OJD23105.1"/>
    <property type="molecule type" value="Genomic_DNA"/>
</dbReference>
<protein>
    <submittedName>
        <fullName evidence="2">Uncharacterized protein</fullName>
    </submittedName>
</protein>
<reference evidence="2 3" key="1">
    <citation type="submission" date="2015-08" db="EMBL/GenBank/DDBJ databases">
        <title>Emmonsia species relationships and genome sequence.</title>
        <authorList>
            <person name="Cuomo C.A."/>
            <person name="Schwartz I.S."/>
            <person name="Kenyon C."/>
            <person name="De Hoog G.S."/>
            <person name="Govender N.P."/>
            <person name="Botha A."/>
            <person name="Moreno L."/>
            <person name="De Vries M."/>
            <person name="Munoz J.F."/>
            <person name="Stielow J.B."/>
        </authorList>
    </citation>
    <scope>NUCLEOTIDE SEQUENCE [LARGE SCALE GENOMIC DNA]</scope>
    <source>
        <strain evidence="2 3">EI222</strain>
    </source>
</reference>
<organism evidence="2 3">
    <name type="scientific">Blastomyces percursus</name>
    <dbReference type="NCBI Taxonomy" id="1658174"/>
    <lineage>
        <taxon>Eukaryota</taxon>
        <taxon>Fungi</taxon>
        <taxon>Dikarya</taxon>
        <taxon>Ascomycota</taxon>
        <taxon>Pezizomycotina</taxon>
        <taxon>Eurotiomycetes</taxon>
        <taxon>Eurotiomycetidae</taxon>
        <taxon>Onygenales</taxon>
        <taxon>Ajellomycetaceae</taxon>
        <taxon>Blastomyces</taxon>
    </lineage>
</organism>
<name>A0A1J9Q3H7_9EURO</name>
<dbReference type="Proteomes" id="UP000242791">
    <property type="component" value="Unassembled WGS sequence"/>
</dbReference>
<sequence>MDSRVQQLLAELAEERALREEERALRKLRKHRRKRKEDYDKRNSDDAKKQRALLQIPSLPHFHPTSAAATSSYSPSASVPSRIIIWDNFFAKQEAFWRILNDHPLFLTKMQFPSKHQLEYVLQFITPITSESDLRYYEREAVENQVRKIVDRITEDETPREAFGLRGSITFESHTNLGRVEKLSINPETAPSAKGKGRGRKKKEESTAVTGGQADRFCVYRQDGDEHIPAIAIEYKAPHKLTQAEMTTGLSEEIRPARDVIGQESEDVTFYCRRLVAAVITQLFSYMVRKRVRYGYVCTGEAFIFVYIPDDPSSVQCALCIPDRDVKGTDDDDLQWTAVAQVLAFTIRALTSPPVPQQWSDAADGLDVWPVEYSDILDQTPPAARLKHASHYCTAADALATFLPSG</sequence>
<proteinExistence type="predicted"/>
<dbReference type="STRING" id="1658174.A0A1J9Q3H7"/>
<dbReference type="AlphaFoldDB" id="A0A1J9Q3H7"/>
<feature type="region of interest" description="Disordered" evidence="1">
    <location>
        <begin position="27"/>
        <end position="48"/>
    </location>
</feature>